<comment type="caution">
    <text evidence="1">The sequence shown here is derived from an EMBL/GenBank/DDBJ whole genome shotgun (WGS) entry which is preliminary data.</text>
</comment>
<dbReference type="Proteomes" id="UP001172155">
    <property type="component" value="Unassembled WGS sequence"/>
</dbReference>
<reference evidence="1" key="1">
    <citation type="submission" date="2023-06" db="EMBL/GenBank/DDBJ databases">
        <title>Genome-scale phylogeny and comparative genomics of the fungal order Sordariales.</title>
        <authorList>
            <consortium name="Lawrence Berkeley National Laboratory"/>
            <person name="Hensen N."/>
            <person name="Bonometti L."/>
            <person name="Westerberg I."/>
            <person name="Brannstrom I.O."/>
            <person name="Guillou S."/>
            <person name="Cros-Aarteil S."/>
            <person name="Calhoun S."/>
            <person name="Haridas S."/>
            <person name="Kuo A."/>
            <person name="Mondo S."/>
            <person name="Pangilinan J."/>
            <person name="Riley R."/>
            <person name="LaButti K."/>
            <person name="Andreopoulos B."/>
            <person name="Lipzen A."/>
            <person name="Chen C."/>
            <person name="Yanf M."/>
            <person name="Daum C."/>
            <person name="Ng V."/>
            <person name="Clum A."/>
            <person name="Steindorff A."/>
            <person name="Ohm R."/>
            <person name="Martin F."/>
            <person name="Silar P."/>
            <person name="Natvig D."/>
            <person name="Lalanne C."/>
            <person name="Gautier V."/>
            <person name="Ament-velasquez S.L."/>
            <person name="Kruys A."/>
            <person name="Hutchinson M.I."/>
            <person name="Powell A.J."/>
            <person name="Barry K."/>
            <person name="Miller A.N."/>
            <person name="Grigoriev I.V."/>
            <person name="Debuchy R."/>
            <person name="Gladieux P."/>
            <person name="Thoren M.H."/>
            <person name="Johannesson H."/>
        </authorList>
    </citation>
    <scope>NUCLEOTIDE SEQUENCE</scope>
    <source>
        <strain evidence="1">SMH3187-1</strain>
    </source>
</reference>
<evidence type="ECO:0000313" key="1">
    <source>
        <dbReference type="EMBL" id="KAK0753459.1"/>
    </source>
</evidence>
<sequence>MLMWARAPADNHALRRYPVIHPRPPVAPLSPRFPAPVLHAAAPIRHCDIDIFLPCRMADTYGPTLPAWHLKGQEESPINDGSWGSCYHPPTSPDRKLISSRLWPVGARESFDGRV</sequence>
<name>A0AA40F917_9PEZI</name>
<gene>
    <name evidence="1" type="ORF">B0T18DRAFT_15511</name>
</gene>
<proteinExistence type="predicted"/>
<evidence type="ECO:0000313" key="2">
    <source>
        <dbReference type="Proteomes" id="UP001172155"/>
    </source>
</evidence>
<organism evidence="1 2">
    <name type="scientific">Schizothecium vesticola</name>
    <dbReference type="NCBI Taxonomy" id="314040"/>
    <lineage>
        <taxon>Eukaryota</taxon>
        <taxon>Fungi</taxon>
        <taxon>Dikarya</taxon>
        <taxon>Ascomycota</taxon>
        <taxon>Pezizomycotina</taxon>
        <taxon>Sordariomycetes</taxon>
        <taxon>Sordariomycetidae</taxon>
        <taxon>Sordariales</taxon>
        <taxon>Schizotheciaceae</taxon>
        <taxon>Schizothecium</taxon>
    </lineage>
</organism>
<protein>
    <submittedName>
        <fullName evidence="1">Uncharacterized protein</fullName>
    </submittedName>
</protein>
<accession>A0AA40F917</accession>
<dbReference type="AlphaFoldDB" id="A0AA40F917"/>
<dbReference type="EMBL" id="JAUKUD010000001">
    <property type="protein sequence ID" value="KAK0753459.1"/>
    <property type="molecule type" value="Genomic_DNA"/>
</dbReference>
<keyword evidence="2" id="KW-1185">Reference proteome</keyword>